<dbReference type="NCBIfam" id="TIGR00236">
    <property type="entry name" value="wecB"/>
    <property type="match status" value="1"/>
</dbReference>
<dbReference type="Proteomes" id="UP000315289">
    <property type="component" value="Unassembled WGS sequence"/>
</dbReference>
<evidence type="ECO:0000259" key="1">
    <source>
        <dbReference type="Pfam" id="PF02350"/>
    </source>
</evidence>
<dbReference type="EMBL" id="VOAH01000001">
    <property type="protein sequence ID" value="TVP41713.1"/>
    <property type="molecule type" value="Genomic_DNA"/>
</dbReference>
<evidence type="ECO:0000313" key="2">
    <source>
        <dbReference type="EMBL" id="TVP41713.1"/>
    </source>
</evidence>
<dbReference type="PANTHER" id="PTHR43174">
    <property type="entry name" value="UDP-N-ACETYLGLUCOSAMINE 2-EPIMERASE"/>
    <property type="match status" value="1"/>
</dbReference>
<dbReference type="GO" id="GO:0016853">
    <property type="term" value="F:isomerase activity"/>
    <property type="evidence" value="ECO:0007669"/>
    <property type="project" value="UniProtKB-KW"/>
</dbReference>
<accession>A0A557SYP7</accession>
<dbReference type="EC" id="5.1.-.-" evidence="2"/>
<keyword evidence="3" id="KW-1185">Reference proteome</keyword>
<gene>
    <name evidence="2" type="ORF">NARC_10119</name>
</gene>
<organism evidence="2 3">
    <name type="scientific">Candidatus Nitrosocosmicus arcticus</name>
    <dbReference type="NCBI Taxonomy" id="2035267"/>
    <lineage>
        <taxon>Archaea</taxon>
        <taxon>Nitrososphaerota</taxon>
        <taxon>Nitrososphaeria</taxon>
        <taxon>Nitrososphaerales</taxon>
        <taxon>Nitrososphaeraceae</taxon>
        <taxon>Candidatus Nitrosocosmicus</taxon>
    </lineage>
</organism>
<dbReference type="InterPro" id="IPR003331">
    <property type="entry name" value="UDP_GlcNAc_Epimerase_2_dom"/>
</dbReference>
<dbReference type="Gene3D" id="3.40.50.2000">
    <property type="entry name" value="Glycogen Phosphorylase B"/>
    <property type="match status" value="2"/>
</dbReference>
<evidence type="ECO:0000313" key="3">
    <source>
        <dbReference type="Proteomes" id="UP000315289"/>
    </source>
</evidence>
<protein>
    <submittedName>
        <fullName evidence="2">UDP-N-acetylglucosamine 2-epimerase</fullName>
        <ecNumber evidence="2">5.1.-.-</ecNumber>
    </submittedName>
</protein>
<dbReference type="Pfam" id="PF02350">
    <property type="entry name" value="Epimerase_2"/>
    <property type="match status" value="1"/>
</dbReference>
<dbReference type="PANTHER" id="PTHR43174:SF1">
    <property type="entry name" value="UDP-N-ACETYLGLUCOSAMINE 2-EPIMERASE"/>
    <property type="match status" value="1"/>
</dbReference>
<sequence>MIKKIEKILLENKYDLVLVYGDTNSTFAGAFAAIKANIKVAHIESGLRSFDRRMPEETNRILTDNLSHYLFASTKTARNNLERENAFGKIYDTGDLSVEIVSKAKKLASRSTVMTDLDLDRKNYIVFTMHRAENTEIDGSFLSIISAFKAIPDVKIVFPIHPRTKKILVEKKLYQKLENCQNVLMIPPVGYIDFIQLVKNAEKIITDSGGLQKEAYLLSVPCITIRRNTEWVETVKEGWNVLTDTNTTDIVSCVRDWNPSKIAQKQPFGKGNTSKVIKKIIIDEILH</sequence>
<dbReference type="AlphaFoldDB" id="A0A557SYP7"/>
<dbReference type="SUPFAM" id="SSF53756">
    <property type="entry name" value="UDP-Glycosyltransferase/glycogen phosphorylase"/>
    <property type="match status" value="1"/>
</dbReference>
<feature type="domain" description="UDP-N-acetylglucosamine 2-epimerase" evidence="1">
    <location>
        <begin position="1"/>
        <end position="281"/>
    </location>
</feature>
<reference evidence="2 3" key="1">
    <citation type="journal article" date="2019" name="Front. Microbiol.">
        <title>Ammonia Oxidation by the Arctic Terrestrial Thaumarchaeote Candidatus Nitrosocosmicus arcticus Is Stimulated by Increasing Temperatures.</title>
        <authorList>
            <person name="Alves R.J.E."/>
            <person name="Kerou M."/>
            <person name="Zappe A."/>
            <person name="Bittner R."/>
            <person name="Abby S.S."/>
            <person name="Schmidt H.A."/>
            <person name="Pfeifer K."/>
            <person name="Schleper C."/>
        </authorList>
    </citation>
    <scope>NUCLEOTIDE SEQUENCE [LARGE SCALE GENOMIC DNA]</scope>
    <source>
        <strain evidence="2 3">Kfb</strain>
    </source>
</reference>
<keyword evidence="2" id="KW-0413">Isomerase</keyword>
<proteinExistence type="predicted"/>
<comment type="caution">
    <text evidence="2">The sequence shown here is derived from an EMBL/GenBank/DDBJ whole genome shotgun (WGS) entry which is preliminary data.</text>
</comment>
<dbReference type="CDD" id="cd03786">
    <property type="entry name" value="GTB_UDP-GlcNAc_2-Epimerase"/>
    <property type="match status" value="1"/>
</dbReference>
<name>A0A557SYP7_9ARCH</name>
<dbReference type="InterPro" id="IPR029767">
    <property type="entry name" value="WecB-like"/>
</dbReference>